<evidence type="ECO:0000313" key="1">
    <source>
        <dbReference type="EMBL" id="OWQ57482.1"/>
    </source>
</evidence>
<reference evidence="1 2" key="1">
    <citation type="submission" date="2017-06" db="EMBL/GenBank/DDBJ databases">
        <authorList>
            <person name="Kim H.J."/>
            <person name="Triplett B.A."/>
        </authorList>
    </citation>
    <scope>NUCLEOTIDE SEQUENCE [LARGE SCALE GENOMIC DNA]</scope>
    <source>
        <strain evidence="1 2">13146</strain>
    </source>
</reference>
<dbReference type="Proteomes" id="UP000198157">
    <property type="component" value="Unassembled WGS sequence"/>
</dbReference>
<name>A0A246HTS4_STEMA</name>
<comment type="caution">
    <text evidence="1">The sequence shown here is derived from an EMBL/GenBank/DDBJ whole genome shotgun (WGS) entry which is preliminary data.</text>
</comment>
<gene>
    <name evidence="1" type="ORF">CEE60_00195</name>
</gene>
<organism evidence="1 2">
    <name type="scientific">Stenotrophomonas maltophilia</name>
    <name type="common">Pseudomonas maltophilia</name>
    <name type="synonym">Xanthomonas maltophilia</name>
    <dbReference type="NCBI Taxonomy" id="40324"/>
    <lineage>
        <taxon>Bacteria</taxon>
        <taxon>Pseudomonadati</taxon>
        <taxon>Pseudomonadota</taxon>
        <taxon>Gammaproteobacteria</taxon>
        <taxon>Lysobacterales</taxon>
        <taxon>Lysobacteraceae</taxon>
        <taxon>Stenotrophomonas</taxon>
        <taxon>Stenotrophomonas maltophilia group</taxon>
    </lineage>
</organism>
<dbReference type="AlphaFoldDB" id="A0A246HTS4"/>
<sequence>MTERNSRDEHDTSRAFTSAIRLMLGVLLIWQLSSLGTSSGASVEILRTAFQPLAGESESLPPAVGEFARLLRIQPKVPVSCSLSQEVASDSLLMQRSYEAIYPVRIDSSSDSCVLATDVATAVPACRLKSEGAHARIFDCG</sequence>
<proteinExistence type="predicted"/>
<accession>A0A246HTS4</accession>
<dbReference type="EMBL" id="NIVS01000001">
    <property type="protein sequence ID" value="OWQ57482.1"/>
    <property type="molecule type" value="Genomic_DNA"/>
</dbReference>
<protein>
    <submittedName>
        <fullName evidence="1">Uncharacterized protein</fullName>
    </submittedName>
</protein>
<evidence type="ECO:0000313" key="2">
    <source>
        <dbReference type="Proteomes" id="UP000198157"/>
    </source>
</evidence>